<reference evidence="2 3" key="1">
    <citation type="submission" date="2019-01" db="EMBL/GenBank/DDBJ databases">
        <title>Spirosoma flava sp. nov., a propanil-degrading bacterium isolated from herbicide-contaminated soil.</title>
        <authorList>
            <person name="Zhang L."/>
            <person name="Jiang J.-D."/>
        </authorList>
    </citation>
    <scope>NUCLEOTIDE SEQUENCE [LARGE SCALE GENOMIC DNA]</scope>
    <source>
        <strain evidence="2 3">TY50</strain>
    </source>
</reference>
<gene>
    <name evidence="2" type="ORF">EQG79_01775</name>
</gene>
<keyword evidence="1" id="KW-0812">Transmembrane</keyword>
<evidence type="ECO:0000313" key="2">
    <source>
        <dbReference type="EMBL" id="RYC70907.1"/>
    </source>
</evidence>
<keyword evidence="1" id="KW-1133">Transmembrane helix</keyword>
<feature type="transmembrane region" description="Helical" evidence="1">
    <location>
        <begin position="43"/>
        <end position="64"/>
    </location>
</feature>
<keyword evidence="3" id="KW-1185">Reference proteome</keyword>
<name>A0A4Q2UMN9_9BACT</name>
<feature type="transmembrane region" description="Helical" evidence="1">
    <location>
        <begin position="12"/>
        <end position="31"/>
    </location>
</feature>
<dbReference type="RefSeq" id="WP_129599493.1">
    <property type="nucleotide sequence ID" value="NZ_SBLB01000001.1"/>
</dbReference>
<keyword evidence="1" id="KW-0472">Membrane</keyword>
<protein>
    <recommendedName>
        <fullName evidence="4">Aerotolerance regulator N-terminal domain-containing protein</fullName>
    </recommendedName>
</protein>
<comment type="caution">
    <text evidence="2">The sequence shown here is derived from an EMBL/GenBank/DDBJ whole genome shotgun (WGS) entry which is preliminary data.</text>
</comment>
<dbReference type="EMBL" id="SBLB01000001">
    <property type="protein sequence ID" value="RYC70907.1"/>
    <property type="molecule type" value="Genomic_DNA"/>
</dbReference>
<dbReference type="AlphaFoldDB" id="A0A4Q2UMN9"/>
<evidence type="ECO:0000256" key="1">
    <source>
        <dbReference type="SAM" id="Phobius"/>
    </source>
</evidence>
<evidence type="ECO:0000313" key="3">
    <source>
        <dbReference type="Proteomes" id="UP000290407"/>
    </source>
</evidence>
<feature type="transmembrane region" description="Helical" evidence="1">
    <location>
        <begin position="530"/>
        <end position="548"/>
    </location>
</feature>
<accession>A0A4Q2UMN9</accession>
<sequence length="552" mass="59632">MHTTLPVTNPFVIATLLALLVMLVVQMGLLFRNKSLPPGRKWLRAGLNGLLWLLAVAFVLQPTWPSAQPTSHALLVGDDVPGAFAQHVRDSLHLKASFTSARFKPRYDSVTLVGQDFPTETLTSLSQAALRWVPYNAPDQARDLHWKAVVGQGELQRITGRINSSGKQRLTVRYGNQTLDSLMLPAGETPFSLRFPAFARGRSRVELVLKGNSIDSVHFFSRPLKPLRVQFLQDSPDFESKTLADWLGRHGHSVQLTATLSKNISSDVRINATSSTAPADLIVTDPSNAGSAAVRKAAADGRAVLFINLTNPEADCRTINQALGSRWQVRRIATEPTVPVSDGLTALPYRFAEAVNQSSAAVYPVAAQRITARGASAQSPPARVAASLLSDTFPLALSGDSLTYTRIWTAILALTYPTNETQLQADAPLIRGIAEPVQLNNTSRLLSALLAGPDTVRLATAPLNNRSVQGDYRPTVAGWQPVSDSLALFVREPVPGDPVGSRARVRQLMLAHADSSAGAGANSPTTSETIPSWVWLAAFILVLGILWVEPKQ</sequence>
<evidence type="ECO:0008006" key="4">
    <source>
        <dbReference type="Google" id="ProtNLM"/>
    </source>
</evidence>
<proteinExistence type="predicted"/>
<organism evidence="2 3">
    <name type="scientific">Spirosoma sordidisoli</name>
    <dbReference type="NCBI Taxonomy" id="2502893"/>
    <lineage>
        <taxon>Bacteria</taxon>
        <taxon>Pseudomonadati</taxon>
        <taxon>Bacteroidota</taxon>
        <taxon>Cytophagia</taxon>
        <taxon>Cytophagales</taxon>
        <taxon>Cytophagaceae</taxon>
        <taxon>Spirosoma</taxon>
    </lineage>
</organism>
<dbReference type="Proteomes" id="UP000290407">
    <property type="component" value="Unassembled WGS sequence"/>
</dbReference>